<gene>
    <name evidence="6" type="ORF">RWE15_14105</name>
</gene>
<feature type="binding site" evidence="4">
    <location>
        <position position="69"/>
    </location>
    <ligand>
        <name>S-adenosyl-L-methionine</name>
        <dbReference type="ChEBI" id="CHEBI:59789"/>
    </ligand>
</feature>
<keyword evidence="1 4" id="KW-0489">Methyltransferase</keyword>
<evidence type="ECO:0000313" key="7">
    <source>
        <dbReference type="Proteomes" id="UP001281447"/>
    </source>
</evidence>
<sequence length="227" mass="25989">MTFFDEWSQTYDHTVSGIDPEYADVFDHYDDILNDVASRASGNVVEFGVGTGNLTQKLAQHGLRVFGFEPSEGMRKIAKKKLPSVHVMDGDFLVFDKPSVQIDTVVSTYAFHHLTDIEKARAFETYSDVLEKGGRIVFGDTVFVTEEAKAAMIRDAKQKQYYRLAEDLEREYYTTIPFLEDLSHKHGFSTTFTNWNPFVWVMDAKKKNLKQVIRIARSGHEICHTCK</sequence>
<dbReference type="CDD" id="cd02440">
    <property type="entry name" value="AdoMet_MTases"/>
    <property type="match status" value="1"/>
</dbReference>
<keyword evidence="2 4" id="KW-0808">Transferase</keyword>
<dbReference type="Gene3D" id="3.40.50.150">
    <property type="entry name" value="Vaccinia Virus protein VP39"/>
    <property type="match status" value="1"/>
</dbReference>
<comment type="function">
    <text evidence="4">Could be a S-adenosyl-L-methionine-dependent methyltransferase.</text>
</comment>
<dbReference type="Proteomes" id="UP001281447">
    <property type="component" value="Unassembled WGS sequence"/>
</dbReference>
<dbReference type="EMBL" id="JAWDIP010000003">
    <property type="protein sequence ID" value="MDY0395353.1"/>
    <property type="molecule type" value="Genomic_DNA"/>
</dbReference>
<proteinExistence type="inferred from homology"/>
<evidence type="ECO:0000313" key="6">
    <source>
        <dbReference type="EMBL" id="MDY0395353.1"/>
    </source>
</evidence>
<protein>
    <recommendedName>
        <fullName evidence="4">Uncharacterized methyltransferase RWE15_14105</fullName>
        <ecNumber evidence="4">2.1.1.-</ecNumber>
    </recommendedName>
</protein>
<feature type="binding site" evidence="4">
    <location>
        <position position="48"/>
    </location>
    <ligand>
        <name>S-adenosyl-L-methionine</name>
        <dbReference type="ChEBI" id="CHEBI:59789"/>
    </ligand>
</feature>
<name>A0ABU5C954_9BACI</name>
<accession>A0ABU5C954</accession>
<dbReference type="PANTHER" id="PTHR43861:SF1">
    <property type="entry name" value="TRANS-ACONITATE 2-METHYLTRANSFERASE"/>
    <property type="match status" value="1"/>
</dbReference>
<evidence type="ECO:0000256" key="1">
    <source>
        <dbReference type="ARBA" id="ARBA00022603"/>
    </source>
</evidence>
<dbReference type="GO" id="GO:0008168">
    <property type="term" value="F:methyltransferase activity"/>
    <property type="evidence" value="ECO:0007669"/>
    <property type="project" value="UniProtKB-KW"/>
</dbReference>
<dbReference type="EC" id="2.1.1.-" evidence="4"/>
<evidence type="ECO:0000256" key="4">
    <source>
        <dbReference type="HAMAP-Rule" id="MF_02100"/>
    </source>
</evidence>
<feature type="domain" description="Methyltransferase" evidence="5">
    <location>
        <begin position="44"/>
        <end position="134"/>
    </location>
</feature>
<evidence type="ECO:0000256" key="2">
    <source>
        <dbReference type="ARBA" id="ARBA00022679"/>
    </source>
</evidence>
<dbReference type="Pfam" id="PF13649">
    <property type="entry name" value="Methyltransf_25"/>
    <property type="match status" value="1"/>
</dbReference>
<dbReference type="GO" id="GO:0032259">
    <property type="term" value="P:methylation"/>
    <property type="evidence" value="ECO:0007669"/>
    <property type="project" value="UniProtKB-KW"/>
</dbReference>
<comment type="caution">
    <text evidence="6">The sequence shown here is derived from an EMBL/GenBank/DDBJ whole genome shotgun (WGS) entry which is preliminary data.</text>
</comment>
<dbReference type="InterPro" id="IPR041698">
    <property type="entry name" value="Methyltransf_25"/>
</dbReference>
<reference evidence="6 7" key="1">
    <citation type="submission" date="2023-10" db="EMBL/GenBank/DDBJ databases">
        <title>Virgibacillus halophilus 5B73C genome.</title>
        <authorList>
            <person name="Miliotis G."/>
            <person name="Sengupta P."/>
            <person name="Hameed A."/>
            <person name="Chuvochina M."/>
            <person name="Mcdonagh F."/>
            <person name="Simpson A.C."/>
            <person name="Singh N.K."/>
            <person name="Rekha P.D."/>
            <person name="Raman K."/>
            <person name="Hugenholtz P."/>
            <person name="Venkateswaran K."/>
        </authorList>
    </citation>
    <scope>NUCLEOTIDE SEQUENCE [LARGE SCALE GENOMIC DNA]</scope>
    <source>
        <strain evidence="6 7">5B73C</strain>
    </source>
</reference>
<dbReference type="PANTHER" id="PTHR43861">
    <property type="entry name" value="TRANS-ACONITATE 2-METHYLTRANSFERASE-RELATED"/>
    <property type="match status" value="1"/>
</dbReference>
<dbReference type="HAMAP" id="MF_02100">
    <property type="entry name" value="Methyltr_YrrT"/>
    <property type="match status" value="1"/>
</dbReference>
<dbReference type="InterPro" id="IPR023553">
    <property type="entry name" value="Uncharacterised_MeTfrase_YrrT"/>
</dbReference>
<evidence type="ECO:0000256" key="3">
    <source>
        <dbReference type="ARBA" id="ARBA00022691"/>
    </source>
</evidence>
<feature type="binding site" evidence="4">
    <location>
        <position position="91"/>
    </location>
    <ligand>
        <name>S-adenosyl-L-methionine</name>
        <dbReference type="ChEBI" id="CHEBI:59789"/>
    </ligand>
</feature>
<organism evidence="6 7">
    <name type="scientific">Tigheibacillus halophilus</name>
    <dbReference type="NCBI Taxonomy" id="361280"/>
    <lineage>
        <taxon>Bacteria</taxon>
        <taxon>Bacillati</taxon>
        <taxon>Bacillota</taxon>
        <taxon>Bacilli</taxon>
        <taxon>Bacillales</taxon>
        <taxon>Bacillaceae</taxon>
        <taxon>Tigheibacillus</taxon>
    </lineage>
</organism>
<evidence type="ECO:0000259" key="5">
    <source>
        <dbReference type="Pfam" id="PF13649"/>
    </source>
</evidence>
<dbReference type="InterPro" id="IPR029063">
    <property type="entry name" value="SAM-dependent_MTases_sf"/>
</dbReference>
<dbReference type="SUPFAM" id="SSF53335">
    <property type="entry name" value="S-adenosyl-L-methionine-dependent methyltransferases"/>
    <property type="match status" value="1"/>
</dbReference>
<keyword evidence="3 4" id="KW-0949">S-adenosyl-L-methionine</keyword>
<keyword evidence="7" id="KW-1185">Reference proteome</keyword>
<comment type="similarity">
    <text evidence="4">Belongs to the methyltransferase superfamily. YrrT family.</text>
</comment>